<feature type="compositionally biased region" description="Basic residues" evidence="1">
    <location>
        <begin position="1"/>
        <end position="25"/>
    </location>
</feature>
<keyword evidence="3" id="KW-1185">Reference proteome</keyword>
<accession>A0A151IN49</accession>
<evidence type="ECO:0000313" key="3">
    <source>
        <dbReference type="Proteomes" id="UP000078542"/>
    </source>
</evidence>
<gene>
    <name evidence="2" type="ORF">ALC62_02270</name>
</gene>
<proteinExistence type="predicted"/>
<evidence type="ECO:0000313" key="2">
    <source>
        <dbReference type="EMBL" id="KYN06770.1"/>
    </source>
</evidence>
<protein>
    <submittedName>
        <fullName evidence="2">Uncharacterized protein</fullName>
    </submittedName>
</protein>
<organism evidence="2 3">
    <name type="scientific">Cyphomyrmex costatus</name>
    <dbReference type="NCBI Taxonomy" id="456900"/>
    <lineage>
        <taxon>Eukaryota</taxon>
        <taxon>Metazoa</taxon>
        <taxon>Ecdysozoa</taxon>
        <taxon>Arthropoda</taxon>
        <taxon>Hexapoda</taxon>
        <taxon>Insecta</taxon>
        <taxon>Pterygota</taxon>
        <taxon>Neoptera</taxon>
        <taxon>Endopterygota</taxon>
        <taxon>Hymenoptera</taxon>
        <taxon>Apocrita</taxon>
        <taxon>Aculeata</taxon>
        <taxon>Formicoidea</taxon>
        <taxon>Formicidae</taxon>
        <taxon>Myrmicinae</taxon>
        <taxon>Cyphomyrmex</taxon>
    </lineage>
</organism>
<feature type="region of interest" description="Disordered" evidence="1">
    <location>
        <begin position="1"/>
        <end position="56"/>
    </location>
</feature>
<sequence length="121" mass="13947">MDKKSSQQKKAWRRPGSKPKKRKFQGKLPQDHEKDKSNTSASAQKLKKSKDTSFDVPVDQTAGYSIIHFFMVFTALQQYLKCKVCDKDVSFLKRRTTRSHSTTAFGQWLLNTSSAEKLLFK</sequence>
<dbReference type="AlphaFoldDB" id="A0A151IN49"/>
<reference evidence="2 3" key="1">
    <citation type="submission" date="2016-03" db="EMBL/GenBank/DDBJ databases">
        <title>Cyphomyrmex costatus WGS genome.</title>
        <authorList>
            <person name="Nygaard S."/>
            <person name="Hu H."/>
            <person name="Boomsma J."/>
            <person name="Zhang G."/>
        </authorList>
    </citation>
    <scope>NUCLEOTIDE SEQUENCE [LARGE SCALE GENOMIC DNA]</scope>
    <source>
        <strain evidence="2">MS0001</strain>
        <tissue evidence="2">Whole body</tissue>
    </source>
</reference>
<dbReference type="EMBL" id="KQ976964">
    <property type="protein sequence ID" value="KYN06770.1"/>
    <property type="molecule type" value="Genomic_DNA"/>
</dbReference>
<name>A0A151IN49_9HYME</name>
<evidence type="ECO:0000256" key="1">
    <source>
        <dbReference type="SAM" id="MobiDB-lite"/>
    </source>
</evidence>
<dbReference type="Proteomes" id="UP000078542">
    <property type="component" value="Unassembled WGS sequence"/>
</dbReference>